<accession>A0A6G6XST0</accession>
<reference evidence="2 3" key="1">
    <citation type="submission" date="2020-01" db="EMBL/GenBank/DDBJ databases">
        <authorList>
            <person name="Anders K.R."/>
            <person name="Asai D.J."/>
            <person name="Barmoy M.A."/>
            <person name="Bates T.C."/>
            <person name="Biederman W.H."/>
            <person name="Breakwell D.P."/>
            <person name="Bullock S.K."/>
            <person name="Butela K.A."/>
            <person name="Chan K."/>
            <person name="Chaudhary S."/>
            <person name="Chien P."/>
            <person name="Church J.C."/>
            <person name="Clifton K.B."/>
            <person name="Crane A.E."/>
            <person name="Cresawn S.G."/>
            <person name="Davila-Aguer C."/>
            <person name="Elwess N.L."/>
            <person name="Gallagher C.J."/>
            <person name="GarciaCostas A."/>
            <person name="Garlena R.A."/>
            <person name="Gibb B.P."/>
            <person name="Gleichsner A.M."/>
            <person name="Grasis J.A."/>
            <person name="Gusky S.B."/>
            <person name="Heller D.M."/>
            <person name="Heninger S.G."/>
            <person name="Holloway J.R."/>
            <person name="Jacobs-Sera D."/>
            <person name="Joshi G.S."/>
            <person name="Kanther M.L."/>
            <person name="Labonte J.M."/>
            <person name="Landry C.A."/>
            <person name="Lavallee-Adam M."/>
            <person name="Lee L."/>
            <person name="MacLea K.S."/>
            <person name="Mahmoudian-Geller M."/>
            <person name="Markov S.A."/>
            <person name="Maughan J.A."/>
            <person name="Molloy S.D."/>
            <person name="Nance H.A."/>
            <person name="Ndolo T.M."/>
            <person name="Pfeifer S.P."/>
            <person name="Phillis R.W."/>
            <person name="Pope W.H."/>
            <person name="Rivera-Figueroa F.J."/>
            <person name="Rocheleau J.M."/>
            <person name="Rudner A.D."/>
            <person name="Russell D.A."/>
            <person name="Sivanathan V."/>
            <person name="Starkey K.D."/>
            <person name="Sunnen C.N."/>
            <person name="Sweet T.S."/>
            <person name="Teschke C.M."/>
            <person name="Vazquez-Montes A."/>
            <person name="Walker J.R."/>
            <person name="White G.J."/>
            <person name="Williams D.C."/>
            <person name="Wisner E.M."/>
            <person name="Hatfull G.F."/>
        </authorList>
    </citation>
    <scope>NUCLEOTIDE SEQUENCE [LARGE SCALE GENOMIC DNA]</scope>
</reference>
<dbReference type="Proteomes" id="UP000503236">
    <property type="component" value="Segment"/>
</dbReference>
<dbReference type="EMBL" id="MN945900">
    <property type="protein sequence ID" value="QIG61506.1"/>
    <property type="molecule type" value="Genomic_DNA"/>
</dbReference>
<evidence type="ECO:0000313" key="3">
    <source>
        <dbReference type="Proteomes" id="UP000503236"/>
    </source>
</evidence>
<name>A0A6G6XST0_9CAUD</name>
<keyword evidence="3" id="KW-1185">Reference proteome</keyword>
<evidence type="ECO:0000313" key="2">
    <source>
        <dbReference type="EMBL" id="QIG61506.1"/>
    </source>
</evidence>
<feature type="region of interest" description="Disordered" evidence="1">
    <location>
        <begin position="1"/>
        <end position="28"/>
    </location>
</feature>
<gene>
    <name evidence="2" type="primary">114</name>
    <name evidence="2" type="ORF">SEA_BODEINWOHNER17_114</name>
</gene>
<organism evidence="2 3">
    <name type="scientific">Mycobacterium phage BodEinwohner17</name>
    <dbReference type="NCBI Taxonomy" id="2708630"/>
    <lineage>
        <taxon>Viruses</taxon>
        <taxon>Duplodnaviria</taxon>
        <taxon>Heunggongvirae</taxon>
        <taxon>Uroviricota</taxon>
        <taxon>Caudoviricetes</taxon>
        <taxon>Gracegardnervirinae</taxon>
        <taxon>Cheoctovirus</taxon>
        <taxon>Cheoctovirus bodeinwohner17</taxon>
    </lineage>
</organism>
<feature type="compositionally biased region" description="Low complexity" evidence="1">
    <location>
        <begin position="10"/>
        <end position="26"/>
    </location>
</feature>
<protein>
    <submittedName>
        <fullName evidence="2">Uncharacterized protein</fullName>
    </submittedName>
</protein>
<evidence type="ECO:0000256" key="1">
    <source>
        <dbReference type="SAM" id="MobiDB-lite"/>
    </source>
</evidence>
<proteinExistence type="predicted"/>
<dbReference type="KEGG" id="vg:60326505"/>
<sequence>MNNARPAGATWRHTTNNTRTNPGTNRRSMRGTVMAEAASTITVAVTPDMISAMDSVRELIFQYSEWLDADQHLIVGDVASSDKRSHAELVDTFLKEHAASGQ</sequence>
<dbReference type="GeneID" id="60326505"/>
<dbReference type="RefSeq" id="YP_009955010.1">
    <property type="nucleotide sequence ID" value="NC_051637.1"/>
</dbReference>